<comment type="cofactor">
    <cofactor evidence="1">
        <name>thiamine diphosphate</name>
        <dbReference type="ChEBI" id="CHEBI:58937"/>
    </cofactor>
</comment>
<dbReference type="FunFam" id="3.40.50.970:FF:000024">
    <property type="entry name" value="Pyruvate decarboxylase isozyme"/>
    <property type="match status" value="1"/>
</dbReference>
<dbReference type="InterPro" id="IPR047214">
    <property type="entry name" value="TPP_PDC_IPDC"/>
</dbReference>
<evidence type="ECO:0000313" key="10">
    <source>
        <dbReference type="EMBL" id="GAM40211.1"/>
    </source>
</evidence>
<reference evidence="11" key="1">
    <citation type="journal article" date="2015" name="Genome Announc.">
        <title>Draft genome sequence of Talaromyces cellulolyticus strain Y-94, a source of lignocellulosic biomass-degrading enzymes.</title>
        <authorList>
            <person name="Fujii T."/>
            <person name="Koike H."/>
            <person name="Sawayama S."/>
            <person name="Yano S."/>
            <person name="Inoue H."/>
        </authorList>
    </citation>
    <scope>NUCLEOTIDE SEQUENCE [LARGE SCALE GENOMIC DNA]</scope>
    <source>
        <strain evidence="11">Y-94</strain>
    </source>
</reference>
<dbReference type="Proteomes" id="UP000053095">
    <property type="component" value="Unassembled WGS sequence"/>
</dbReference>
<keyword evidence="6" id="KW-0460">Magnesium</keyword>
<dbReference type="InterPro" id="IPR012110">
    <property type="entry name" value="PDC/IPDC-like"/>
</dbReference>
<keyword evidence="11" id="KW-1185">Reference proteome</keyword>
<feature type="domain" description="Thiamine pyrophosphate enzyme TPP-binding" evidence="9">
    <location>
        <begin position="93"/>
        <end position="187"/>
    </location>
</feature>
<dbReference type="SUPFAM" id="SSF52518">
    <property type="entry name" value="Thiamin diphosphate-binding fold (THDP-binding)"/>
    <property type="match status" value="1"/>
</dbReference>
<sequence>MAKIYGYSGVSVLSKLARSGGYPNWPERLKLDPRCSVRNRKREIERLPEPCAEAVIYQDSFWFRISKFFQPGDVILTETGTASSGGNDFVLPRHATMINSAAWLSIRYALGACVGATLVRMEWEKWRSEHPGEFIKGRTILFEGDGSFQMTAQAVSDISRNRLDVIIFLISNDEYTIERVINSMNADYNDVQPWNYFESGSYFGAPKDDPSYPVFAKRANNWGELFEIIEDPQLKAGKGFSMVEVMMRKDDAVASLKELVHLAKQQNRAG</sequence>
<dbReference type="GO" id="GO:0005829">
    <property type="term" value="C:cytosol"/>
    <property type="evidence" value="ECO:0007669"/>
    <property type="project" value="TreeGrafter"/>
</dbReference>
<organism evidence="10 11">
    <name type="scientific">Talaromyces pinophilus</name>
    <name type="common">Penicillium pinophilum</name>
    <dbReference type="NCBI Taxonomy" id="128442"/>
    <lineage>
        <taxon>Eukaryota</taxon>
        <taxon>Fungi</taxon>
        <taxon>Dikarya</taxon>
        <taxon>Ascomycota</taxon>
        <taxon>Pezizomycotina</taxon>
        <taxon>Eurotiomycetes</taxon>
        <taxon>Eurotiomycetidae</taxon>
        <taxon>Eurotiales</taxon>
        <taxon>Trichocomaceae</taxon>
        <taxon>Talaromyces</taxon>
        <taxon>Talaromyces sect. Talaromyces</taxon>
    </lineage>
</organism>
<dbReference type="InterPro" id="IPR011766">
    <property type="entry name" value="TPP_enzyme_TPP-bd"/>
</dbReference>
<dbReference type="GO" id="GO:0000949">
    <property type="term" value="P:aromatic amino acid family catabolic process to alcohol via Ehrlich pathway"/>
    <property type="evidence" value="ECO:0007669"/>
    <property type="project" value="TreeGrafter"/>
</dbReference>
<dbReference type="InterPro" id="IPR029061">
    <property type="entry name" value="THDP-binding"/>
</dbReference>
<protein>
    <recommendedName>
        <fullName evidence="3">Pyruvate decarboxylase</fullName>
    </recommendedName>
</protein>
<dbReference type="Gene3D" id="3.40.50.970">
    <property type="match status" value="1"/>
</dbReference>
<evidence type="ECO:0000256" key="7">
    <source>
        <dbReference type="ARBA" id="ARBA00023052"/>
    </source>
</evidence>
<evidence type="ECO:0000256" key="4">
    <source>
        <dbReference type="ARBA" id="ARBA00022723"/>
    </source>
</evidence>
<dbReference type="PANTHER" id="PTHR43452">
    <property type="entry name" value="PYRUVATE DECARBOXYLASE"/>
    <property type="match status" value="1"/>
</dbReference>
<dbReference type="GO" id="GO:0004737">
    <property type="term" value="F:pyruvate decarboxylase activity"/>
    <property type="evidence" value="ECO:0007669"/>
    <property type="project" value="TreeGrafter"/>
</dbReference>
<dbReference type="CDD" id="cd02005">
    <property type="entry name" value="TPP_PDC_IPDC"/>
    <property type="match status" value="1"/>
</dbReference>
<dbReference type="Pfam" id="PF02775">
    <property type="entry name" value="TPP_enzyme_C"/>
    <property type="match status" value="1"/>
</dbReference>
<dbReference type="EMBL" id="DF933834">
    <property type="protein sequence ID" value="GAM40211.1"/>
    <property type="molecule type" value="Genomic_DNA"/>
</dbReference>
<evidence type="ECO:0000256" key="3">
    <source>
        <dbReference type="ARBA" id="ARBA00014422"/>
    </source>
</evidence>
<keyword evidence="5" id="KW-0210">Decarboxylase</keyword>
<dbReference type="PANTHER" id="PTHR43452:SF11">
    <property type="entry name" value="PYRUVATE DECARBOXYLASE"/>
    <property type="match status" value="1"/>
</dbReference>
<evidence type="ECO:0000256" key="6">
    <source>
        <dbReference type="ARBA" id="ARBA00022842"/>
    </source>
</evidence>
<proteinExistence type="inferred from homology"/>
<comment type="similarity">
    <text evidence="2">Belongs to the TPP enzyme family.</text>
</comment>
<keyword evidence="7" id="KW-0786">Thiamine pyrophosphate</keyword>
<dbReference type="GO" id="GO:0030976">
    <property type="term" value="F:thiamine pyrophosphate binding"/>
    <property type="evidence" value="ECO:0007669"/>
    <property type="project" value="InterPro"/>
</dbReference>
<dbReference type="GO" id="GO:0005634">
    <property type="term" value="C:nucleus"/>
    <property type="evidence" value="ECO:0007669"/>
    <property type="project" value="TreeGrafter"/>
</dbReference>
<evidence type="ECO:0000256" key="5">
    <source>
        <dbReference type="ARBA" id="ARBA00022793"/>
    </source>
</evidence>
<name>A0A0B8N530_TALPI</name>
<evidence type="ECO:0000313" key="11">
    <source>
        <dbReference type="Proteomes" id="UP000053095"/>
    </source>
</evidence>
<dbReference type="GO" id="GO:0046872">
    <property type="term" value="F:metal ion binding"/>
    <property type="evidence" value="ECO:0007669"/>
    <property type="project" value="UniProtKB-KW"/>
</dbReference>
<evidence type="ECO:0000256" key="1">
    <source>
        <dbReference type="ARBA" id="ARBA00001964"/>
    </source>
</evidence>
<evidence type="ECO:0000259" key="9">
    <source>
        <dbReference type="Pfam" id="PF02775"/>
    </source>
</evidence>
<accession>A0A0B8N530</accession>
<dbReference type="AlphaFoldDB" id="A0A0B8N530"/>
<keyword evidence="8" id="KW-0456">Lyase</keyword>
<keyword evidence="4" id="KW-0479">Metal-binding</keyword>
<evidence type="ECO:0000256" key="8">
    <source>
        <dbReference type="ARBA" id="ARBA00023239"/>
    </source>
</evidence>
<evidence type="ECO:0000256" key="2">
    <source>
        <dbReference type="ARBA" id="ARBA00007812"/>
    </source>
</evidence>
<gene>
    <name evidence="10" type="ORF">TCE0_038r12378</name>
</gene>